<organism evidence="2 3">
    <name type="scientific">Anopheles farauti</name>
    <dbReference type="NCBI Taxonomy" id="69004"/>
    <lineage>
        <taxon>Eukaryota</taxon>
        <taxon>Metazoa</taxon>
        <taxon>Ecdysozoa</taxon>
        <taxon>Arthropoda</taxon>
        <taxon>Hexapoda</taxon>
        <taxon>Insecta</taxon>
        <taxon>Pterygota</taxon>
        <taxon>Neoptera</taxon>
        <taxon>Endopterygota</taxon>
        <taxon>Diptera</taxon>
        <taxon>Nematocera</taxon>
        <taxon>Culicoidea</taxon>
        <taxon>Culicidae</taxon>
        <taxon>Anophelinae</taxon>
        <taxon>Anopheles</taxon>
    </lineage>
</organism>
<dbReference type="VEuPathDB" id="VectorBase:AFAF008265"/>
<dbReference type="Proteomes" id="UP000075886">
    <property type="component" value="Unassembled WGS sequence"/>
</dbReference>
<accession>A0A182QE19</accession>
<evidence type="ECO:0000313" key="2">
    <source>
        <dbReference type="EnsemblMetazoa" id="AFAF008265-PA"/>
    </source>
</evidence>
<sequence length="127" mass="14374">MSEYDKLEEALTQLLQCMQEGEAEADNNNDPSSSDPSSNVSAKICKTEVIQKASEKLVESLCILQEFEMVLRDKKASLHVISSELMLNALLFREQADTLIELEKLLQSITDKWYEPCKAIATEMEMI</sequence>
<feature type="region of interest" description="Disordered" evidence="1">
    <location>
        <begin position="18"/>
        <end position="41"/>
    </location>
</feature>
<dbReference type="EMBL" id="AXCN02001519">
    <property type="status" value="NOT_ANNOTATED_CDS"/>
    <property type="molecule type" value="Genomic_DNA"/>
</dbReference>
<protein>
    <submittedName>
        <fullName evidence="2">Uncharacterized protein</fullName>
    </submittedName>
</protein>
<reference evidence="2" key="2">
    <citation type="submission" date="2020-05" db="UniProtKB">
        <authorList>
            <consortium name="EnsemblMetazoa"/>
        </authorList>
    </citation>
    <scope>IDENTIFICATION</scope>
    <source>
        <strain evidence="2">FAR1</strain>
    </source>
</reference>
<proteinExistence type="predicted"/>
<evidence type="ECO:0000313" key="3">
    <source>
        <dbReference type="Proteomes" id="UP000075886"/>
    </source>
</evidence>
<dbReference type="EnsemblMetazoa" id="AFAF008265-RA">
    <property type="protein sequence ID" value="AFAF008265-PA"/>
    <property type="gene ID" value="AFAF008265"/>
</dbReference>
<reference evidence="3" key="1">
    <citation type="submission" date="2014-01" db="EMBL/GenBank/DDBJ databases">
        <title>The Genome Sequence of Anopheles farauti FAR1 (V2).</title>
        <authorList>
            <consortium name="The Broad Institute Genomics Platform"/>
            <person name="Neafsey D.E."/>
            <person name="Besansky N."/>
            <person name="Howell P."/>
            <person name="Walton C."/>
            <person name="Young S.K."/>
            <person name="Zeng Q."/>
            <person name="Gargeya S."/>
            <person name="Fitzgerald M."/>
            <person name="Haas B."/>
            <person name="Abouelleil A."/>
            <person name="Allen A.W."/>
            <person name="Alvarado L."/>
            <person name="Arachchi H.M."/>
            <person name="Berlin A.M."/>
            <person name="Chapman S.B."/>
            <person name="Gainer-Dewar J."/>
            <person name="Goldberg J."/>
            <person name="Griggs A."/>
            <person name="Gujja S."/>
            <person name="Hansen M."/>
            <person name="Howarth C."/>
            <person name="Imamovic A."/>
            <person name="Ireland A."/>
            <person name="Larimer J."/>
            <person name="McCowan C."/>
            <person name="Murphy C."/>
            <person name="Pearson M."/>
            <person name="Poon T.W."/>
            <person name="Priest M."/>
            <person name="Roberts A."/>
            <person name="Saif S."/>
            <person name="Shea T."/>
            <person name="Sisk P."/>
            <person name="Sykes S."/>
            <person name="Wortman J."/>
            <person name="Nusbaum C."/>
            <person name="Birren B."/>
        </authorList>
    </citation>
    <scope>NUCLEOTIDE SEQUENCE [LARGE SCALE GENOMIC DNA]</scope>
    <source>
        <strain evidence="3">FAR1</strain>
    </source>
</reference>
<dbReference type="AlphaFoldDB" id="A0A182QE19"/>
<feature type="compositionally biased region" description="Low complexity" evidence="1">
    <location>
        <begin position="28"/>
        <end position="39"/>
    </location>
</feature>
<name>A0A182QE19_9DIPT</name>
<evidence type="ECO:0000256" key="1">
    <source>
        <dbReference type="SAM" id="MobiDB-lite"/>
    </source>
</evidence>
<keyword evidence="3" id="KW-1185">Reference proteome</keyword>